<reference evidence="5" key="1">
    <citation type="journal article" date="2019" name="Int. J. Syst. Evol. Microbiol.">
        <title>The Global Catalogue of Microorganisms (GCM) 10K type strain sequencing project: providing services to taxonomists for standard genome sequencing and annotation.</title>
        <authorList>
            <consortium name="The Broad Institute Genomics Platform"/>
            <consortium name="The Broad Institute Genome Sequencing Center for Infectious Disease"/>
            <person name="Wu L."/>
            <person name="Ma J."/>
        </authorList>
    </citation>
    <scope>NUCLEOTIDE SEQUENCE [LARGE SCALE GENOMIC DNA]</scope>
    <source>
        <strain evidence="5">NBRC 108565</strain>
    </source>
</reference>
<dbReference type="PRINTS" id="PR00081">
    <property type="entry name" value="GDHRDH"/>
</dbReference>
<dbReference type="Gene3D" id="3.40.50.720">
    <property type="entry name" value="NAD(P)-binding Rossmann-like Domain"/>
    <property type="match status" value="1"/>
</dbReference>
<comment type="similarity">
    <text evidence="1 3">Belongs to the short-chain dehydrogenases/reductases (SDR) family.</text>
</comment>
<accession>A0ABM8G0V7</accession>
<dbReference type="PANTHER" id="PTHR42901">
    <property type="entry name" value="ALCOHOL DEHYDROGENASE"/>
    <property type="match status" value="1"/>
</dbReference>
<evidence type="ECO:0000313" key="5">
    <source>
        <dbReference type="Proteomes" id="UP001321475"/>
    </source>
</evidence>
<dbReference type="RefSeq" id="WP_286218853.1">
    <property type="nucleotide sequence ID" value="NZ_AP027729.1"/>
</dbReference>
<dbReference type="InterPro" id="IPR002347">
    <property type="entry name" value="SDR_fam"/>
</dbReference>
<evidence type="ECO:0000256" key="3">
    <source>
        <dbReference type="RuleBase" id="RU000363"/>
    </source>
</evidence>
<sequence>MPTDPSAPVAVVTGASSGIGAATARALAGAGYRVVLGARRADRLEAVAADCGGTPLTLDVTDQGSVDAFVADVVRHHGRCDLLVNNAGGAKGADAVADADLDDWRWMYETNVLGTVRMTKALLPMLVESGDGQVITIGSTAAREAYQGGAGYNAAKFGVAALSRVLRLELLGQPVRVSEVDPGLVETEFSLVRFDGDRERADAVYAGLTPLTADDVAETVRWIATRPAHVNIDQVLMMPRDQAAAKLVHRREA</sequence>
<evidence type="ECO:0000256" key="1">
    <source>
        <dbReference type="ARBA" id="ARBA00006484"/>
    </source>
</evidence>
<dbReference type="SUPFAM" id="SSF51735">
    <property type="entry name" value="NAD(P)-binding Rossmann-fold domains"/>
    <property type="match status" value="1"/>
</dbReference>
<dbReference type="Pfam" id="PF00106">
    <property type="entry name" value="adh_short"/>
    <property type="match status" value="1"/>
</dbReference>
<dbReference type="PANTHER" id="PTHR42901:SF1">
    <property type="entry name" value="ALCOHOL DEHYDROGENASE"/>
    <property type="match status" value="1"/>
</dbReference>
<protein>
    <submittedName>
        <fullName evidence="4">SDR family oxidoreductase</fullName>
    </submittedName>
</protein>
<evidence type="ECO:0000256" key="2">
    <source>
        <dbReference type="ARBA" id="ARBA00023002"/>
    </source>
</evidence>
<name>A0ABM8G0V7_9CELL</name>
<dbReference type="PRINTS" id="PR00080">
    <property type="entry name" value="SDRFAMILY"/>
</dbReference>
<dbReference type="EMBL" id="AP027729">
    <property type="protein sequence ID" value="BDZ41760.1"/>
    <property type="molecule type" value="Genomic_DNA"/>
</dbReference>
<keyword evidence="2" id="KW-0560">Oxidoreductase</keyword>
<keyword evidence="5" id="KW-1185">Reference proteome</keyword>
<dbReference type="InterPro" id="IPR036291">
    <property type="entry name" value="NAD(P)-bd_dom_sf"/>
</dbReference>
<gene>
    <name evidence="4" type="ORF">GCM10025865_10590</name>
</gene>
<organism evidence="4 5">
    <name type="scientific">Paraoerskovia sediminicola</name>
    <dbReference type="NCBI Taxonomy" id="1138587"/>
    <lineage>
        <taxon>Bacteria</taxon>
        <taxon>Bacillati</taxon>
        <taxon>Actinomycetota</taxon>
        <taxon>Actinomycetes</taxon>
        <taxon>Micrococcales</taxon>
        <taxon>Cellulomonadaceae</taxon>
        <taxon>Paraoerskovia</taxon>
    </lineage>
</organism>
<proteinExistence type="inferred from homology"/>
<dbReference type="Proteomes" id="UP001321475">
    <property type="component" value="Chromosome"/>
</dbReference>
<dbReference type="PROSITE" id="PS00061">
    <property type="entry name" value="ADH_SHORT"/>
    <property type="match status" value="1"/>
</dbReference>
<dbReference type="InterPro" id="IPR020904">
    <property type="entry name" value="Sc_DH/Rdtase_CS"/>
</dbReference>
<evidence type="ECO:0000313" key="4">
    <source>
        <dbReference type="EMBL" id="BDZ41760.1"/>
    </source>
</evidence>